<dbReference type="AlphaFoldDB" id="A0A2P8DCI7"/>
<evidence type="ECO:0000313" key="17">
    <source>
        <dbReference type="Proteomes" id="UP000240572"/>
    </source>
</evidence>
<keyword evidence="9" id="KW-0378">Hydrolase</keyword>
<dbReference type="InterPro" id="IPR003265">
    <property type="entry name" value="HhH-GPD_domain"/>
</dbReference>
<dbReference type="EMBL" id="PYGD01000001">
    <property type="protein sequence ID" value="PSK94915.1"/>
    <property type="molecule type" value="Genomic_DNA"/>
</dbReference>
<evidence type="ECO:0000256" key="13">
    <source>
        <dbReference type="ARBA" id="ARBA00023295"/>
    </source>
</evidence>
<keyword evidence="11" id="KW-0411">Iron-sulfur</keyword>
<dbReference type="Pfam" id="PF00633">
    <property type="entry name" value="HHH"/>
    <property type="match status" value="1"/>
</dbReference>
<dbReference type="SUPFAM" id="SSF48150">
    <property type="entry name" value="DNA-glycosylase"/>
    <property type="match status" value="1"/>
</dbReference>
<dbReference type="InterPro" id="IPR005760">
    <property type="entry name" value="A/G_AdeGlyc_MutY"/>
</dbReference>
<feature type="domain" description="HhH-GPD" evidence="15">
    <location>
        <begin position="44"/>
        <end position="195"/>
    </location>
</feature>
<name>A0A2P8DCI7_9BACT</name>
<evidence type="ECO:0000256" key="8">
    <source>
        <dbReference type="ARBA" id="ARBA00022763"/>
    </source>
</evidence>
<comment type="caution">
    <text evidence="16">The sequence shown here is derived from an EMBL/GenBank/DDBJ whole genome shotgun (WGS) entry which is preliminary data.</text>
</comment>
<dbReference type="Pfam" id="PF00730">
    <property type="entry name" value="HhH-GPD"/>
    <property type="match status" value="1"/>
</dbReference>
<dbReference type="OrthoDB" id="9802365at2"/>
<evidence type="ECO:0000256" key="11">
    <source>
        <dbReference type="ARBA" id="ARBA00023014"/>
    </source>
</evidence>
<dbReference type="RefSeq" id="WP_106521597.1">
    <property type="nucleotide sequence ID" value="NZ_PYGD01000001.1"/>
</dbReference>
<sequence length="351" mass="40472">MPTTLTARTFFTRNLLQWHFEENDRQLPWKNETDPYKIWLSEIILQQTRAEQGLPYYQRFIAQYPDVHRLADAPEAEVFRLWQGLGYYNRCRNLIAAAQTISRDYKGRFPADYEKILALKGVGNYTAAAVASFAFGLPYAVLDGNVYRVLARYFGIDTETDSTAGKKQFQELVQQLLDPEQPAAFNQAIMDFGASVCKPKAAACTTCVLAPECQAYRRDMVDLLPVKGKKIKVTERYFHYFVLQVGDEVFIRQRREKDIWQDLFEFYLVETGQATLQPGDIPPAGITQLPAPVFSNRQRLTHQLIISDFYLVGLEKKPELPGEGIWVKQALLKNYAFPKTILSFFNRKNYF</sequence>
<dbReference type="SMART" id="SM00478">
    <property type="entry name" value="ENDO3c"/>
    <property type="match status" value="1"/>
</dbReference>
<keyword evidence="10 14" id="KW-0408">Iron</keyword>
<dbReference type="InterPro" id="IPR000445">
    <property type="entry name" value="HhH_motif"/>
</dbReference>
<comment type="function">
    <text evidence="2">Adenine glycosylase active on G-A mispairs. MutY also corrects error-prone DNA synthesis past GO lesions which are due to the oxidatively damaged form of guanine: 7,8-dihydro-8-oxoguanine (8-oxo-dGTP).</text>
</comment>
<organism evidence="16 17">
    <name type="scientific">Taibaiella chishuiensis</name>
    <dbReference type="NCBI Taxonomy" id="1434707"/>
    <lineage>
        <taxon>Bacteria</taxon>
        <taxon>Pseudomonadati</taxon>
        <taxon>Bacteroidota</taxon>
        <taxon>Chitinophagia</taxon>
        <taxon>Chitinophagales</taxon>
        <taxon>Chitinophagaceae</taxon>
        <taxon>Taibaiella</taxon>
    </lineage>
</organism>
<dbReference type="CDD" id="cd03431">
    <property type="entry name" value="NUDIX_DNA_Glycosylase_C-MutY"/>
    <property type="match status" value="1"/>
</dbReference>
<evidence type="ECO:0000256" key="14">
    <source>
        <dbReference type="RuleBase" id="RU365096"/>
    </source>
</evidence>
<accession>A0A2P8DCI7</accession>
<comment type="catalytic activity">
    <reaction evidence="1 14">
        <text>Hydrolyzes free adenine bases from 7,8-dihydro-8-oxoguanine:adenine mismatched double-stranded DNA, leaving an apurinic site.</text>
        <dbReference type="EC" id="3.2.2.31"/>
    </reaction>
</comment>
<dbReference type="Gene3D" id="1.10.1670.10">
    <property type="entry name" value="Helix-hairpin-Helix base-excision DNA repair enzymes (C-terminal)"/>
    <property type="match status" value="1"/>
</dbReference>
<dbReference type="PANTHER" id="PTHR42944:SF1">
    <property type="entry name" value="ADENINE DNA GLYCOSYLASE"/>
    <property type="match status" value="1"/>
</dbReference>
<dbReference type="GO" id="GO:0046872">
    <property type="term" value="F:metal ion binding"/>
    <property type="evidence" value="ECO:0007669"/>
    <property type="project" value="UniProtKB-UniRule"/>
</dbReference>
<dbReference type="GO" id="GO:0035485">
    <property type="term" value="F:adenine/guanine mispair binding"/>
    <property type="evidence" value="ECO:0007669"/>
    <property type="project" value="TreeGrafter"/>
</dbReference>
<dbReference type="CDD" id="cd00056">
    <property type="entry name" value="ENDO3c"/>
    <property type="match status" value="1"/>
</dbReference>
<dbReference type="EC" id="3.2.2.31" evidence="4 14"/>
<evidence type="ECO:0000256" key="2">
    <source>
        <dbReference type="ARBA" id="ARBA00002933"/>
    </source>
</evidence>
<evidence type="ECO:0000256" key="4">
    <source>
        <dbReference type="ARBA" id="ARBA00012045"/>
    </source>
</evidence>
<evidence type="ECO:0000256" key="1">
    <source>
        <dbReference type="ARBA" id="ARBA00000843"/>
    </source>
</evidence>
<dbReference type="GO" id="GO:0032357">
    <property type="term" value="F:oxidized purine DNA binding"/>
    <property type="evidence" value="ECO:0007669"/>
    <property type="project" value="TreeGrafter"/>
</dbReference>
<keyword evidence="12" id="KW-0234">DNA repair</keyword>
<dbReference type="GO" id="GO:0000701">
    <property type="term" value="F:purine-specific mismatch base pair DNA N-glycosylase activity"/>
    <property type="evidence" value="ECO:0007669"/>
    <property type="project" value="UniProtKB-EC"/>
</dbReference>
<evidence type="ECO:0000313" key="16">
    <source>
        <dbReference type="EMBL" id="PSK94915.1"/>
    </source>
</evidence>
<dbReference type="InterPro" id="IPR044298">
    <property type="entry name" value="MIG/MutY"/>
</dbReference>
<protein>
    <recommendedName>
        <fullName evidence="5 14">Adenine DNA glycosylase</fullName>
        <ecNumber evidence="4 14">3.2.2.31</ecNumber>
    </recommendedName>
</protein>
<dbReference type="GO" id="GO:0006284">
    <property type="term" value="P:base-excision repair"/>
    <property type="evidence" value="ECO:0007669"/>
    <property type="project" value="UniProtKB-UniRule"/>
</dbReference>
<keyword evidence="8 14" id="KW-0227">DNA damage</keyword>
<gene>
    <name evidence="16" type="ORF">B0I18_1011078</name>
</gene>
<dbReference type="InterPro" id="IPR011257">
    <property type="entry name" value="DNA_glycosylase"/>
</dbReference>
<dbReference type="SUPFAM" id="SSF55811">
    <property type="entry name" value="Nudix"/>
    <property type="match status" value="1"/>
</dbReference>
<dbReference type="Pfam" id="PF14815">
    <property type="entry name" value="NUDIX_4"/>
    <property type="match status" value="1"/>
</dbReference>
<dbReference type="GO" id="GO:0051539">
    <property type="term" value="F:4 iron, 4 sulfur cluster binding"/>
    <property type="evidence" value="ECO:0007669"/>
    <property type="project" value="UniProtKB-UniRule"/>
</dbReference>
<keyword evidence="17" id="KW-1185">Reference proteome</keyword>
<evidence type="ECO:0000256" key="3">
    <source>
        <dbReference type="ARBA" id="ARBA00008343"/>
    </source>
</evidence>
<dbReference type="GO" id="GO:0006298">
    <property type="term" value="P:mismatch repair"/>
    <property type="evidence" value="ECO:0007669"/>
    <property type="project" value="TreeGrafter"/>
</dbReference>
<evidence type="ECO:0000256" key="5">
    <source>
        <dbReference type="ARBA" id="ARBA00022023"/>
    </source>
</evidence>
<comment type="cofactor">
    <cofactor evidence="14">
        <name>[4Fe-4S] cluster</name>
        <dbReference type="ChEBI" id="CHEBI:49883"/>
    </cofactor>
    <text evidence="14">Binds 1 [4Fe-4S] cluster.</text>
</comment>
<proteinExistence type="inferred from homology"/>
<dbReference type="Gene3D" id="1.10.340.30">
    <property type="entry name" value="Hypothetical protein, domain 2"/>
    <property type="match status" value="1"/>
</dbReference>
<dbReference type="InterPro" id="IPR029119">
    <property type="entry name" value="MutY_C"/>
</dbReference>
<keyword evidence="7" id="KW-0479">Metal-binding</keyword>
<evidence type="ECO:0000256" key="6">
    <source>
        <dbReference type="ARBA" id="ARBA00022485"/>
    </source>
</evidence>
<dbReference type="Proteomes" id="UP000240572">
    <property type="component" value="Unassembled WGS sequence"/>
</dbReference>
<reference evidence="16 17" key="1">
    <citation type="submission" date="2018-03" db="EMBL/GenBank/DDBJ databases">
        <title>Genomic Encyclopedia of Type Strains, Phase III (KMG-III): the genomes of soil and plant-associated and newly described type strains.</title>
        <authorList>
            <person name="Whitman W."/>
        </authorList>
    </citation>
    <scope>NUCLEOTIDE SEQUENCE [LARGE SCALE GENOMIC DNA]</scope>
    <source>
        <strain evidence="16 17">CGMCC 1.12700</strain>
    </source>
</reference>
<evidence type="ECO:0000256" key="12">
    <source>
        <dbReference type="ARBA" id="ARBA00023204"/>
    </source>
</evidence>
<dbReference type="InterPro" id="IPR023170">
    <property type="entry name" value="HhH_base_excis_C"/>
</dbReference>
<dbReference type="PANTHER" id="PTHR42944">
    <property type="entry name" value="ADENINE DNA GLYCOSYLASE"/>
    <property type="match status" value="1"/>
</dbReference>
<evidence type="ECO:0000256" key="10">
    <source>
        <dbReference type="ARBA" id="ARBA00023004"/>
    </source>
</evidence>
<dbReference type="InterPro" id="IPR015797">
    <property type="entry name" value="NUDIX_hydrolase-like_dom_sf"/>
</dbReference>
<dbReference type="NCBIfam" id="TIGR01084">
    <property type="entry name" value="mutY"/>
    <property type="match status" value="1"/>
</dbReference>
<evidence type="ECO:0000259" key="15">
    <source>
        <dbReference type="SMART" id="SM00478"/>
    </source>
</evidence>
<keyword evidence="6" id="KW-0004">4Fe-4S</keyword>
<evidence type="ECO:0000256" key="7">
    <source>
        <dbReference type="ARBA" id="ARBA00022723"/>
    </source>
</evidence>
<comment type="similarity">
    <text evidence="3 14">Belongs to the Nth/MutY family.</text>
</comment>
<evidence type="ECO:0000256" key="9">
    <source>
        <dbReference type="ARBA" id="ARBA00022801"/>
    </source>
</evidence>
<keyword evidence="13 14" id="KW-0326">Glycosidase</keyword>
<dbReference type="GO" id="GO:0034039">
    <property type="term" value="F:8-oxo-7,8-dihydroguanine DNA N-glycosylase activity"/>
    <property type="evidence" value="ECO:0007669"/>
    <property type="project" value="TreeGrafter"/>
</dbReference>